<dbReference type="SUPFAM" id="SSF50199">
    <property type="entry name" value="Staphylococcal nuclease"/>
    <property type="match status" value="1"/>
</dbReference>
<dbReference type="PROSITE" id="PS50830">
    <property type="entry name" value="TNASE_3"/>
    <property type="match status" value="1"/>
</dbReference>
<dbReference type="Pfam" id="PF00565">
    <property type="entry name" value="SNase"/>
    <property type="match status" value="1"/>
</dbReference>
<keyword evidence="3" id="KW-0378">Hydrolase</keyword>
<dbReference type="Proteomes" id="UP000243629">
    <property type="component" value="Unassembled WGS sequence"/>
</dbReference>
<dbReference type="InterPro" id="IPR016071">
    <property type="entry name" value="Staphylococal_nuclease_OB-fold"/>
</dbReference>
<dbReference type="PANTHER" id="PTHR12302:SF3">
    <property type="entry name" value="SERINE_THREONINE-PROTEIN KINASE 31"/>
    <property type="match status" value="1"/>
</dbReference>
<proteinExistence type="predicted"/>
<evidence type="ECO:0000256" key="2">
    <source>
        <dbReference type="ARBA" id="ARBA00022759"/>
    </source>
</evidence>
<evidence type="ECO:0000313" key="5">
    <source>
        <dbReference type="EMBL" id="SFM56114.1"/>
    </source>
</evidence>
<evidence type="ECO:0000256" key="3">
    <source>
        <dbReference type="ARBA" id="ARBA00022801"/>
    </source>
</evidence>
<accession>A0A1I4RVR4</accession>
<evidence type="ECO:0000313" key="6">
    <source>
        <dbReference type="Proteomes" id="UP000243629"/>
    </source>
</evidence>
<evidence type="ECO:0000259" key="4">
    <source>
        <dbReference type="PROSITE" id="PS50830"/>
    </source>
</evidence>
<gene>
    <name evidence="5" type="ORF">SAMN05216217_1083</name>
</gene>
<dbReference type="GO" id="GO:0004519">
    <property type="term" value="F:endonuclease activity"/>
    <property type="evidence" value="ECO:0007669"/>
    <property type="project" value="UniProtKB-KW"/>
</dbReference>
<dbReference type="InterPro" id="IPR035437">
    <property type="entry name" value="SNase_OB-fold_sf"/>
</dbReference>
<dbReference type="PANTHER" id="PTHR12302">
    <property type="entry name" value="EBNA2 BINDING PROTEIN P100"/>
    <property type="match status" value="1"/>
</dbReference>
<keyword evidence="2" id="KW-0255">Endonuclease</keyword>
<dbReference type="OrthoDB" id="6867997at2"/>
<dbReference type="AlphaFoldDB" id="A0A1I4RVR4"/>
<dbReference type="GO" id="GO:0016787">
    <property type="term" value="F:hydrolase activity"/>
    <property type="evidence" value="ECO:0007669"/>
    <property type="project" value="UniProtKB-KW"/>
</dbReference>
<evidence type="ECO:0000256" key="1">
    <source>
        <dbReference type="ARBA" id="ARBA00022722"/>
    </source>
</evidence>
<dbReference type="EMBL" id="FOUI01000008">
    <property type="protein sequence ID" value="SFM56114.1"/>
    <property type="molecule type" value="Genomic_DNA"/>
</dbReference>
<reference evidence="6" key="1">
    <citation type="submission" date="2016-10" db="EMBL/GenBank/DDBJ databases">
        <authorList>
            <person name="Varghese N."/>
            <person name="Submissions S."/>
        </authorList>
    </citation>
    <scope>NUCLEOTIDE SEQUENCE [LARGE SCALE GENOMIC DNA]</scope>
    <source>
        <strain evidence="6">DSM 24213</strain>
    </source>
</reference>
<feature type="domain" description="TNase-like" evidence="4">
    <location>
        <begin position="42"/>
        <end position="172"/>
    </location>
</feature>
<dbReference type="SMART" id="SM00318">
    <property type="entry name" value="SNc"/>
    <property type="match status" value="1"/>
</dbReference>
<dbReference type="STRING" id="1720063.SAMN05216217_1083"/>
<protein>
    <submittedName>
        <fullName evidence="5">Nuclease homologue</fullName>
    </submittedName>
</protein>
<organism evidence="5 6">
    <name type="scientific">Halopseudomonas yangmingensis</name>
    <dbReference type="NCBI Taxonomy" id="1720063"/>
    <lineage>
        <taxon>Bacteria</taxon>
        <taxon>Pseudomonadati</taxon>
        <taxon>Pseudomonadota</taxon>
        <taxon>Gammaproteobacteria</taxon>
        <taxon>Pseudomonadales</taxon>
        <taxon>Pseudomonadaceae</taxon>
        <taxon>Halopseudomonas</taxon>
    </lineage>
</organism>
<keyword evidence="6" id="KW-1185">Reference proteome</keyword>
<keyword evidence="1" id="KW-0540">Nuclease</keyword>
<name>A0A1I4RVR4_9GAMM</name>
<dbReference type="Gene3D" id="2.40.50.90">
    <property type="match status" value="1"/>
</dbReference>
<sequence>MRRGMHLAWPDAKKALQWGAFFVVWAMVASVQAELCRQQPDTLLEVKVSRVVDGDTLQLQDATRVRLIGLDTPEIGRDGKPSQPWAQAAKRRLQSLVDGGEQFYLLPGEQARDRYGRLLAHAFDAQGDNIEARLLQEGLGFAVFMPPNATLADCHMHAEQRARSERLGLWSGSPVRQARQVDAGGFALVRGRINKVERTRDWLWLELDGPLVLRIATAELASWPALQWHGLDVEVRGWVIDRGANVARKGRKRYMLTLTHPLMLEVLMGADQ</sequence>